<evidence type="ECO:0000313" key="12">
    <source>
        <dbReference type="Proteomes" id="UP000006727"/>
    </source>
</evidence>
<dbReference type="Gramene" id="Pp3c11_2580V3.2">
    <property type="protein sequence ID" value="Pp3c11_2580V3.2"/>
    <property type="gene ID" value="Pp3c11_2580"/>
</dbReference>
<evidence type="ECO:0000256" key="8">
    <source>
        <dbReference type="ARBA" id="ARBA00023136"/>
    </source>
</evidence>
<evidence type="ECO:0000256" key="4">
    <source>
        <dbReference type="ARBA" id="ARBA00022597"/>
    </source>
</evidence>
<dbReference type="InterPro" id="IPR047664">
    <property type="entry name" value="SWEET"/>
</dbReference>
<dbReference type="Pfam" id="PF03083">
    <property type="entry name" value="MtN3_slv"/>
    <property type="match status" value="2"/>
</dbReference>
<feature type="transmembrane region" description="Helical" evidence="9">
    <location>
        <begin position="188"/>
        <end position="211"/>
    </location>
</feature>
<dbReference type="PANTHER" id="PTHR10791">
    <property type="entry name" value="RAG1-ACTIVATING PROTEIN 1"/>
    <property type="match status" value="1"/>
</dbReference>
<organism evidence="11 12">
    <name type="scientific">Physcomitrium patens</name>
    <name type="common">Spreading-leaved earth moss</name>
    <name type="synonym">Physcomitrella patens</name>
    <dbReference type="NCBI Taxonomy" id="3218"/>
    <lineage>
        <taxon>Eukaryota</taxon>
        <taxon>Viridiplantae</taxon>
        <taxon>Streptophyta</taxon>
        <taxon>Embryophyta</taxon>
        <taxon>Bryophyta</taxon>
        <taxon>Bryophytina</taxon>
        <taxon>Bryopsida</taxon>
        <taxon>Funariidae</taxon>
        <taxon>Funariales</taxon>
        <taxon>Funariaceae</taxon>
        <taxon>Physcomitrium</taxon>
    </lineage>
</organism>
<evidence type="ECO:0000256" key="1">
    <source>
        <dbReference type="ARBA" id="ARBA00004127"/>
    </source>
</evidence>
<feature type="transmembrane region" description="Helical" evidence="9">
    <location>
        <begin position="6"/>
        <end position="31"/>
    </location>
</feature>
<evidence type="ECO:0000256" key="10">
    <source>
        <dbReference type="SAM" id="MobiDB-lite"/>
    </source>
</evidence>
<dbReference type="Gene3D" id="1.20.1280.290">
    <property type="match status" value="2"/>
</dbReference>
<dbReference type="PANTHER" id="PTHR10791:SF142">
    <property type="entry name" value="BIDIRECTIONAL SUGAR TRANSPORTER SWEET16"/>
    <property type="match status" value="1"/>
</dbReference>
<evidence type="ECO:0000256" key="6">
    <source>
        <dbReference type="ARBA" id="ARBA00022737"/>
    </source>
</evidence>
<feature type="region of interest" description="Disordered" evidence="10">
    <location>
        <begin position="233"/>
        <end position="259"/>
    </location>
</feature>
<comment type="caution">
    <text evidence="9">Lacks conserved residue(s) required for the propagation of feature annotation.</text>
</comment>
<dbReference type="FunFam" id="1.20.1280.290:FF:000002">
    <property type="entry name" value="Bidirectional sugar transporter SWEET"/>
    <property type="match status" value="1"/>
</dbReference>
<feature type="transmembrane region" description="Helical" evidence="9">
    <location>
        <begin position="102"/>
        <end position="124"/>
    </location>
</feature>
<evidence type="ECO:0000256" key="2">
    <source>
        <dbReference type="ARBA" id="ARBA00007809"/>
    </source>
</evidence>
<dbReference type="GO" id="GO:0012505">
    <property type="term" value="C:endomembrane system"/>
    <property type="evidence" value="ECO:0007669"/>
    <property type="project" value="UniProtKB-SubCell"/>
</dbReference>
<dbReference type="InterPro" id="IPR004316">
    <property type="entry name" value="SWEET_rpt"/>
</dbReference>
<keyword evidence="7 9" id="KW-1133">Transmembrane helix</keyword>
<name>A0A7I4A942_PHYPA</name>
<reference evidence="11 12" key="1">
    <citation type="journal article" date="2008" name="Science">
        <title>The Physcomitrella genome reveals evolutionary insights into the conquest of land by plants.</title>
        <authorList>
            <person name="Rensing S."/>
            <person name="Lang D."/>
            <person name="Zimmer A."/>
            <person name="Terry A."/>
            <person name="Salamov A."/>
            <person name="Shapiro H."/>
            <person name="Nishiyama T."/>
            <person name="Perroud P.-F."/>
            <person name="Lindquist E."/>
            <person name="Kamisugi Y."/>
            <person name="Tanahashi T."/>
            <person name="Sakakibara K."/>
            <person name="Fujita T."/>
            <person name="Oishi K."/>
            <person name="Shin-I T."/>
            <person name="Kuroki Y."/>
            <person name="Toyoda A."/>
            <person name="Suzuki Y."/>
            <person name="Hashimoto A."/>
            <person name="Yamaguchi K."/>
            <person name="Sugano A."/>
            <person name="Kohara Y."/>
            <person name="Fujiyama A."/>
            <person name="Anterola A."/>
            <person name="Aoki S."/>
            <person name="Ashton N."/>
            <person name="Barbazuk W.B."/>
            <person name="Barker E."/>
            <person name="Bennetzen J."/>
            <person name="Bezanilla M."/>
            <person name="Blankenship R."/>
            <person name="Cho S.H."/>
            <person name="Dutcher S."/>
            <person name="Estelle M."/>
            <person name="Fawcett J.A."/>
            <person name="Gundlach H."/>
            <person name="Hanada K."/>
            <person name="Heyl A."/>
            <person name="Hicks K.A."/>
            <person name="Hugh J."/>
            <person name="Lohr M."/>
            <person name="Mayer K."/>
            <person name="Melkozernov A."/>
            <person name="Murata T."/>
            <person name="Nelson D."/>
            <person name="Pils B."/>
            <person name="Prigge M."/>
            <person name="Reiss B."/>
            <person name="Renner T."/>
            <person name="Rombauts S."/>
            <person name="Rushton P."/>
            <person name="Sanderfoot A."/>
            <person name="Schween G."/>
            <person name="Shiu S.-H."/>
            <person name="Stueber K."/>
            <person name="Theodoulou F.L."/>
            <person name="Tu H."/>
            <person name="Van de Peer Y."/>
            <person name="Verrier P.J."/>
            <person name="Waters E."/>
            <person name="Wood A."/>
            <person name="Yang L."/>
            <person name="Cove D."/>
            <person name="Cuming A."/>
            <person name="Hasebe M."/>
            <person name="Lucas S."/>
            <person name="Mishler D.B."/>
            <person name="Reski R."/>
            <person name="Grigoriev I."/>
            <person name="Quatrano R.S."/>
            <person name="Boore J.L."/>
        </authorList>
    </citation>
    <scope>NUCLEOTIDE SEQUENCE [LARGE SCALE GENOMIC DNA]</scope>
    <source>
        <strain evidence="11 12">cv. Gransden 2004</strain>
    </source>
</reference>
<evidence type="ECO:0000256" key="7">
    <source>
        <dbReference type="ARBA" id="ARBA00022989"/>
    </source>
</evidence>
<reference evidence="11 12" key="2">
    <citation type="journal article" date="2018" name="Plant J.">
        <title>The Physcomitrella patens chromosome-scale assembly reveals moss genome structure and evolution.</title>
        <authorList>
            <person name="Lang D."/>
            <person name="Ullrich K.K."/>
            <person name="Murat F."/>
            <person name="Fuchs J."/>
            <person name="Jenkins J."/>
            <person name="Haas F.B."/>
            <person name="Piednoel M."/>
            <person name="Gundlach H."/>
            <person name="Van Bel M."/>
            <person name="Meyberg R."/>
            <person name="Vives C."/>
            <person name="Morata J."/>
            <person name="Symeonidi A."/>
            <person name="Hiss M."/>
            <person name="Muchero W."/>
            <person name="Kamisugi Y."/>
            <person name="Saleh O."/>
            <person name="Blanc G."/>
            <person name="Decker E.L."/>
            <person name="van Gessel N."/>
            <person name="Grimwood J."/>
            <person name="Hayes R.D."/>
            <person name="Graham S.W."/>
            <person name="Gunter L.E."/>
            <person name="McDaniel S.F."/>
            <person name="Hoernstein S.N.W."/>
            <person name="Larsson A."/>
            <person name="Li F.W."/>
            <person name="Perroud P.F."/>
            <person name="Phillips J."/>
            <person name="Ranjan P."/>
            <person name="Rokshar D.S."/>
            <person name="Rothfels C.J."/>
            <person name="Schneider L."/>
            <person name="Shu S."/>
            <person name="Stevenson D.W."/>
            <person name="Thummler F."/>
            <person name="Tillich M."/>
            <person name="Villarreal Aguilar J.C."/>
            <person name="Widiez T."/>
            <person name="Wong G.K."/>
            <person name="Wymore A."/>
            <person name="Zhang Y."/>
            <person name="Zimmer A.D."/>
            <person name="Quatrano R.S."/>
            <person name="Mayer K.F.X."/>
            <person name="Goodstein D."/>
            <person name="Casacuberta J.M."/>
            <person name="Vandepoele K."/>
            <person name="Reski R."/>
            <person name="Cuming A.C."/>
            <person name="Tuskan G.A."/>
            <person name="Maumus F."/>
            <person name="Salse J."/>
            <person name="Schmutz J."/>
            <person name="Rensing S.A."/>
        </authorList>
    </citation>
    <scope>NUCLEOTIDE SEQUENCE [LARGE SCALE GENOMIC DNA]</scope>
    <source>
        <strain evidence="11 12">cv. Gransden 2004</strain>
    </source>
</reference>
<keyword evidence="4 9" id="KW-0762">Sugar transport</keyword>
<keyword evidence="3 9" id="KW-0813">Transport</keyword>
<dbReference type="EMBL" id="ABEU02000011">
    <property type="status" value="NOT_ANNOTATED_CDS"/>
    <property type="molecule type" value="Genomic_DNA"/>
</dbReference>
<proteinExistence type="inferred from homology"/>
<evidence type="ECO:0000256" key="3">
    <source>
        <dbReference type="ARBA" id="ARBA00022448"/>
    </source>
</evidence>
<sequence>MTSLVKIVFGVLGNITASFLFLSPVPTFWRIVKSRKVDDFSGMPYLTAALNTCLWTLYGLPFVSFQVLVVTVNAAGAGLEISYIIIYLMYSEGKARMRVVKFFAVMVCGFILMTGLVLGLVDSVDTRKTILGVMGAFLGSLMYAAPLTVMRMVIQTKSVEFMPFLLSLFVFLNSTTWTIYAGVPETDLYILIPNGLGLLLGTTQLVLYAMYRGSTPRKPSLPTFSYKLAVETPPKFAPAPDSKANRPLGPGNQKAPENV</sequence>
<evidence type="ECO:0000313" key="11">
    <source>
        <dbReference type="EnsemblPlants" id="Pp3c11_2580V3.2"/>
    </source>
</evidence>
<dbReference type="AlphaFoldDB" id="A0A7I4A942"/>
<dbReference type="FunFam" id="1.20.1280.290:FF:000001">
    <property type="entry name" value="Bidirectional sugar transporter SWEET"/>
    <property type="match status" value="1"/>
</dbReference>
<protein>
    <recommendedName>
        <fullName evidence="9">Bidirectional sugar transporter SWEET</fullName>
    </recommendedName>
</protein>
<dbReference type="GO" id="GO:0016020">
    <property type="term" value="C:membrane"/>
    <property type="evidence" value="ECO:0007669"/>
    <property type="project" value="InterPro"/>
</dbReference>
<comment type="function">
    <text evidence="9">Mediates both low-affinity uptake and efflux of sugar across the membrane.</text>
</comment>
<keyword evidence="12" id="KW-1185">Reference proteome</keyword>
<accession>A0A7I4A942</accession>
<keyword evidence="6" id="KW-0677">Repeat</keyword>
<feature type="transmembrane region" description="Helical" evidence="9">
    <location>
        <begin position="67"/>
        <end position="90"/>
    </location>
</feature>
<comment type="subcellular location">
    <subcellularLocation>
        <location evidence="1">Endomembrane system</location>
        <topology evidence="1">Multi-pass membrane protein</topology>
    </subcellularLocation>
</comment>
<evidence type="ECO:0000256" key="9">
    <source>
        <dbReference type="RuleBase" id="RU910715"/>
    </source>
</evidence>
<dbReference type="Proteomes" id="UP000006727">
    <property type="component" value="Chromosome 11"/>
</dbReference>
<dbReference type="EnsemblPlants" id="Pp3c11_2580V3.2">
    <property type="protein sequence ID" value="Pp3c11_2580V3.2"/>
    <property type="gene ID" value="Pp3c11_2580"/>
</dbReference>
<dbReference type="GO" id="GO:0051119">
    <property type="term" value="F:sugar transmembrane transporter activity"/>
    <property type="evidence" value="ECO:0007669"/>
    <property type="project" value="InterPro"/>
</dbReference>
<feature type="transmembrane region" description="Helical" evidence="9">
    <location>
        <begin position="130"/>
        <end position="149"/>
    </location>
</feature>
<comment type="similarity">
    <text evidence="2 9">Belongs to the SWEET sugar transporter family.</text>
</comment>
<evidence type="ECO:0000256" key="5">
    <source>
        <dbReference type="ARBA" id="ARBA00022692"/>
    </source>
</evidence>
<keyword evidence="5 9" id="KW-0812">Transmembrane</keyword>
<keyword evidence="8 9" id="KW-0472">Membrane</keyword>
<reference evidence="11" key="3">
    <citation type="submission" date="2020-12" db="UniProtKB">
        <authorList>
            <consortium name="EnsemblPlants"/>
        </authorList>
    </citation>
    <scope>IDENTIFICATION</scope>
</reference>
<feature type="transmembrane region" description="Helical" evidence="9">
    <location>
        <begin position="161"/>
        <end position="182"/>
    </location>
</feature>